<organism evidence="9 10">
    <name type="scientific">Achlya hypogyna</name>
    <name type="common">Oomycete</name>
    <name type="synonym">Protoachlya hypogyna</name>
    <dbReference type="NCBI Taxonomy" id="1202772"/>
    <lineage>
        <taxon>Eukaryota</taxon>
        <taxon>Sar</taxon>
        <taxon>Stramenopiles</taxon>
        <taxon>Oomycota</taxon>
        <taxon>Saprolegniomycetes</taxon>
        <taxon>Saprolegniales</taxon>
        <taxon>Achlyaceae</taxon>
        <taxon>Achlya</taxon>
    </lineage>
</organism>
<dbReference type="Proteomes" id="UP000243579">
    <property type="component" value="Unassembled WGS sequence"/>
</dbReference>
<dbReference type="InterPro" id="IPR036962">
    <property type="entry name" value="Glyco_hydro_3_N_sf"/>
</dbReference>
<dbReference type="SUPFAM" id="SSF52279">
    <property type="entry name" value="Beta-D-glucan exohydrolase, C-terminal domain"/>
    <property type="match status" value="1"/>
</dbReference>
<dbReference type="InterPro" id="IPR017853">
    <property type="entry name" value="GH"/>
</dbReference>
<proteinExistence type="inferred from homology"/>
<dbReference type="Gene3D" id="3.40.50.1700">
    <property type="entry name" value="Glycoside hydrolase family 3 C-terminal domain"/>
    <property type="match status" value="1"/>
</dbReference>
<dbReference type="InterPro" id="IPR002772">
    <property type="entry name" value="Glyco_hydro_3_C"/>
</dbReference>
<comment type="catalytic activity">
    <reaction evidence="1">
        <text>Hydrolysis of terminal, non-reducing beta-D-glucosyl residues with release of beta-D-glucose.</text>
        <dbReference type="EC" id="3.2.1.21"/>
    </reaction>
</comment>
<gene>
    <name evidence="9" type="ORF">ACHHYP_15279</name>
</gene>
<accession>A0A1V9YB97</accession>
<evidence type="ECO:0000313" key="9">
    <source>
        <dbReference type="EMBL" id="OQR82976.1"/>
    </source>
</evidence>
<keyword evidence="7" id="KW-0812">Transmembrane</keyword>
<dbReference type="SUPFAM" id="SSF51445">
    <property type="entry name" value="(Trans)glycosidases"/>
    <property type="match status" value="1"/>
</dbReference>
<dbReference type="InterPro" id="IPR001764">
    <property type="entry name" value="Glyco_hydro_3_N"/>
</dbReference>
<keyword evidence="4" id="KW-0732">Signal</keyword>
<evidence type="ECO:0000256" key="4">
    <source>
        <dbReference type="ARBA" id="ARBA00022729"/>
    </source>
</evidence>
<comment type="similarity">
    <text evidence="2">Belongs to the glycosyl hydrolase 3 family.</text>
</comment>
<evidence type="ECO:0000313" key="10">
    <source>
        <dbReference type="Proteomes" id="UP000243579"/>
    </source>
</evidence>
<comment type="caution">
    <text evidence="9">The sequence shown here is derived from an EMBL/GenBank/DDBJ whole genome shotgun (WGS) entry which is preliminary data.</text>
</comment>
<dbReference type="GO" id="GO:0008422">
    <property type="term" value="F:beta-glucosidase activity"/>
    <property type="evidence" value="ECO:0007669"/>
    <property type="project" value="UniProtKB-EC"/>
</dbReference>
<protein>
    <recommendedName>
        <fullName evidence="3">beta-glucosidase</fullName>
        <ecNumber evidence="3">3.2.1.21</ecNumber>
    </recommendedName>
</protein>
<dbReference type="InterPro" id="IPR013783">
    <property type="entry name" value="Ig-like_fold"/>
</dbReference>
<dbReference type="Pfam" id="PF00933">
    <property type="entry name" value="Glyco_hydro_3"/>
    <property type="match status" value="1"/>
</dbReference>
<evidence type="ECO:0000259" key="8">
    <source>
        <dbReference type="SMART" id="SM01217"/>
    </source>
</evidence>
<evidence type="ECO:0000256" key="2">
    <source>
        <dbReference type="ARBA" id="ARBA00005336"/>
    </source>
</evidence>
<evidence type="ECO:0000256" key="1">
    <source>
        <dbReference type="ARBA" id="ARBA00000448"/>
    </source>
</evidence>
<dbReference type="EC" id="3.2.1.21" evidence="3"/>
<dbReference type="InterPro" id="IPR026891">
    <property type="entry name" value="Fn3-like"/>
</dbReference>
<dbReference type="OrthoDB" id="416222at2759"/>
<keyword evidence="7" id="KW-1133">Transmembrane helix</keyword>
<dbReference type="InterPro" id="IPR051915">
    <property type="entry name" value="Cellulose_Degrad_GH3"/>
</dbReference>
<dbReference type="Gene3D" id="2.60.40.10">
    <property type="entry name" value="Immunoglobulins"/>
    <property type="match status" value="1"/>
</dbReference>
<dbReference type="FunFam" id="3.20.20.300:FF:000007">
    <property type="entry name" value="Lysosomal beta glucosidase"/>
    <property type="match status" value="1"/>
</dbReference>
<keyword evidence="7" id="KW-0472">Membrane</keyword>
<evidence type="ECO:0000256" key="6">
    <source>
        <dbReference type="ARBA" id="ARBA00023295"/>
    </source>
</evidence>
<dbReference type="GO" id="GO:0009251">
    <property type="term" value="P:glucan catabolic process"/>
    <property type="evidence" value="ECO:0007669"/>
    <property type="project" value="TreeGrafter"/>
</dbReference>
<dbReference type="AlphaFoldDB" id="A0A1V9YB97"/>
<dbReference type="STRING" id="1202772.A0A1V9YB97"/>
<keyword evidence="10" id="KW-1185">Reference proteome</keyword>
<dbReference type="SMART" id="SM01217">
    <property type="entry name" value="Fn3_like"/>
    <property type="match status" value="1"/>
</dbReference>
<name>A0A1V9YB97_ACHHY</name>
<dbReference type="Pfam" id="PF14310">
    <property type="entry name" value="Fn3-like"/>
    <property type="match status" value="1"/>
</dbReference>
<keyword evidence="6" id="KW-0326">Glycosidase</keyword>
<evidence type="ECO:0000256" key="7">
    <source>
        <dbReference type="SAM" id="Phobius"/>
    </source>
</evidence>
<sequence>MQDSRKLLYMSALACVAWCMVYMAQVHRVMVAPETLTLSMAPNDLDARVEKLLHSMTLAQKVGQMTQIDISDVLYGKSRDPHLALDKTKVAVYAKLGIGSYFNSPFDASTNSHGRYGWNAAEWRVVLDEIQAIYQRHSAVPVLYGIDTTHGANYVRNATLFPQPLALASSFNVDLALAMGRIEAKDSLAAGIPWIFSPVLGIAMQPKWSRVYETLGEDPYLVATLGAALVRGIQSTNASAACMKHFIGYSDPTSGNDRADSVISDFELLNYYAPPFVAAVGAGVLSAMETYTSVNGEPVVQSRKLLQALLRHDVGFDGLLVSDDDEIHRLVSEHRVARTELEALEMVMDHTTLDLNMVSRKHRATSLLAKLVNASRIPEARLDASVRRILRLKLQLGLLDGPRGEDLIPTVGSEVDRAFAATAAEESVVLLVNKPQEPIDAVNPKMVLPIATPGAKIFVTGPLADNKAFLCGGWTVFWQGTDDSDAIPRGRTLREALEARFPNVVYAPGAPLEHDATAGPANHSAALALAAAAEYTIVVVGEAPYAEKAGDIDDLMLPAAQREYIAALAAVPTTNVVVVVVAGRPRVLGASIAHAHAVLVSFLPCEAGGDALAKVIAGDVNPSGRLPLTYPATTGQLHQPYFHLRNVACSESFRECPVQWPFGAGLSYTTFAYSNVTLGSRRVDRQRGVLSVAVTVTNAGTRRGKETVLLFLAQAVRRYAVPETKLLRRFTKVDLLPGASERVTFELGFADWSFAVPQIGDGFNRTAEAGLFHVLFKHDTTCDGAKKSPLCAHFHLV</sequence>
<feature type="domain" description="Fibronectin type III-like" evidence="8">
    <location>
        <begin position="706"/>
        <end position="780"/>
    </location>
</feature>
<dbReference type="PANTHER" id="PTHR30620:SF16">
    <property type="entry name" value="LYSOSOMAL BETA GLUCOSIDASE"/>
    <property type="match status" value="1"/>
</dbReference>
<feature type="transmembrane region" description="Helical" evidence="7">
    <location>
        <begin position="7"/>
        <end position="24"/>
    </location>
</feature>
<dbReference type="Gene3D" id="3.20.20.300">
    <property type="entry name" value="Glycoside hydrolase, family 3, N-terminal domain"/>
    <property type="match status" value="1"/>
</dbReference>
<evidence type="ECO:0000256" key="3">
    <source>
        <dbReference type="ARBA" id="ARBA00012744"/>
    </source>
</evidence>
<dbReference type="InterPro" id="IPR036881">
    <property type="entry name" value="Glyco_hydro_3_C_sf"/>
</dbReference>
<dbReference type="Pfam" id="PF01915">
    <property type="entry name" value="Glyco_hydro_3_C"/>
    <property type="match status" value="1"/>
</dbReference>
<dbReference type="PANTHER" id="PTHR30620">
    <property type="entry name" value="PERIPLASMIC BETA-GLUCOSIDASE-RELATED"/>
    <property type="match status" value="1"/>
</dbReference>
<evidence type="ECO:0000256" key="5">
    <source>
        <dbReference type="ARBA" id="ARBA00022801"/>
    </source>
</evidence>
<reference evidence="9 10" key="1">
    <citation type="journal article" date="2014" name="Genome Biol. Evol.">
        <title>The secreted proteins of Achlya hypogyna and Thraustotheca clavata identify the ancestral oomycete secretome and reveal gene acquisitions by horizontal gene transfer.</title>
        <authorList>
            <person name="Misner I."/>
            <person name="Blouin N."/>
            <person name="Leonard G."/>
            <person name="Richards T.A."/>
            <person name="Lane C.E."/>
        </authorList>
    </citation>
    <scope>NUCLEOTIDE SEQUENCE [LARGE SCALE GENOMIC DNA]</scope>
    <source>
        <strain evidence="9 10">ATCC 48635</strain>
    </source>
</reference>
<dbReference type="PRINTS" id="PR00133">
    <property type="entry name" value="GLHYDRLASE3"/>
</dbReference>
<keyword evidence="5" id="KW-0378">Hydrolase</keyword>
<dbReference type="EMBL" id="JNBR01002406">
    <property type="protein sequence ID" value="OQR82976.1"/>
    <property type="molecule type" value="Genomic_DNA"/>
</dbReference>